<dbReference type="EMBL" id="GDHF01019101">
    <property type="protein sequence ID" value="JAI33213.1"/>
    <property type="molecule type" value="Transcribed_RNA"/>
</dbReference>
<dbReference type="OrthoDB" id="7913418at2759"/>
<evidence type="ECO:0000313" key="1">
    <source>
        <dbReference type="EMBL" id="JAI22412.1"/>
    </source>
</evidence>
<evidence type="ECO:0000313" key="4">
    <source>
        <dbReference type="EMBL" id="JAI48108.1"/>
    </source>
</evidence>
<evidence type="ECO:0000313" key="3">
    <source>
        <dbReference type="EMBL" id="JAI33213.1"/>
    </source>
</evidence>
<dbReference type="AlphaFoldDB" id="A0A0K8U6X8"/>
<dbReference type="EMBL" id="GDHF01029902">
    <property type="protein sequence ID" value="JAI22412.1"/>
    <property type="molecule type" value="Transcribed_RNA"/>
</dbReference>
<reference evidence="1" key="1">
    <citation type="submission" date="2015-06" db="EMBL/GenBank/DDBJ databases">
        <authorList>
            <person name="Hoefler B.C."/>
            <person name="Straight P.D."/>
        </authorList>
    </citation>
    <scope>NUCLEOTIDE SEQUENCE</scope>
</reference>
<organism evidence="1">
    <name type="scientific">Bactrocera latifrons</name>
    <name type="common">Malaysian fruit fly</name>
    <name type="synonym">Chaetodacus latifrons</name>
    <dbReference type="NCBI Taxonomy" id="174628"/>
    <lineage>
        <taxon>Eukaryota</taxon>
        <taxon>Metazoa</taxon>
        <taxon>Ecdysozoa</taxon>
        <taxon>Arthropoda</taxon>
        <taxon>Hexapoda</taxon>
        <taxon>Insecta</taxon>
        <taxon>Pterygota</taxon>
        <taxon>Neoptera</taxon>
        <taxon>Endopterygota</taxon>
        <taxon>Diptera</taxon>
        <taxon>Brachycera</taxon>
        <taxon>Muscomorpha</taxon>
        <taxon>Tephritoidea</taxon>
        <taxon>Tephritidae</taxon>
        <taxon>Bactrocera</taxon>
        <taxon>Bactrocera</taxon>
    </lineage>
</organism>
<gene>
    <name evidence="1" type="ORF">c0_g1_i1</name>
    <name evidence="4" type="ORF">c0_g1_i4</name>
    <name evidence="3" type="ORF">c0_g1_i5</name>
    <name evidence="2" type="ORF">c0_g1_i7</name>
</gene>
<name>A0A0K8U6X8_BACLA</name>
<dbReference type="EMBL" id="GDHF01004206">
    <property type="protein sequence ID" value="JAI48108.1"/>
    <property type="molecule type" value="Transcribed_RNA"/>
</dbReference>
<proteinExistence type="predicted"/>
<protein>
    <submittedName>
        <fullName evidence="1">Uncharacterized protein</fullName>
    </submittedName>
</protein>
<accession>A0A0K8U6X8</accession>
<sequence length="183" mass="21778">MYTTYDREFAWPQRQYNYYLKSLYVPINPTKAFEILAQREQRLEKEPSENFENDKVSELPMQLEWTSALPFGHLLDRKLIPITITDEKQRRIDELIESDDFNFLPCPHKKADKRMEAAVRSISAQTGIEYDELMKDVYEQRDQWHQTATGQAEIYMRDAFEKKRNDKLLAKETVFSSSGRIKL</sequence>
<evidence type="ECO:0000313" key="2">
    <source>
        <dbReference type="EMBL" id="JAI33119.1"/>
    </source>
</evidence>
<dbReference type="EMBL" id="GDHF01019195">
    <property type="protein sequence ID" value="JAI33119.1"/>
    <property type="molecule type" value="Transcribed_RNA"/>
</dbReference>